<name>A0A1H9NBC8_9PSEU</name>
<feature type="region of interest" description="Disordered" evidence="1">
    <location>
        <begin position="257"/>
        <end position="330"/>
    </location>
</feature>
<evidence type="ECO:0000256" key="1">
    <source>
        <dbReference type="SAM" id="MobiDB-lite"/>
    </source>
</evidence>
<feature type="compositionally biased region" description="Basic residues" evidence="1">
    <location>
        <begin position="17"/>
        <end position="33"/>
    </location>
</feature>
<sequence length="330" mass="36465">MPQSLRRRLHRGCVRHCRPRSRGTARRARHRPRGASPGRSGGSHECPGLLAEDRISSSRVFQRRAGSRSAVLTPARSSRSASPVKDNRSSVPGRNRGHRLIRVRGRSDHDAHRVLNACAGLDRTGAGDSQGCGSPQRSWRYCAGSSCRGRRLARPADAGMAEPAGIAEARFVRDRRDRRRRLPRQELRVLARTRSRMELKRSPGLGQLPTQSPFGDVELRRGGRHDQRRAEVPVQQRLDGTTISGRVAPTVRRRRHASTATARVGSRRVAMGSARDQAGKTTQSAAAPNVTGQPKTSCSRRRCRESCAASTHQSPRPLRSWDGWLNAAPR</sequence>
<evidence type="ECO:0000313" key="3">
    <source>
        <dbReference type="Proteomes" id="UP000199352"/>
    </source>
</evidence>
<feature type="compositionally biased region" description="Polar residues" evidence="1">
    <location>
        <begin position="279"/>
        <end position="296"/>
    </location>
</feature>
<accession>A0A1H9NBC8</accession>
<proteinExistence type="predicted"/>
<protein>
    <submittedName>
        <fullName evidence="2">Uncharacterized protein</fullName>
    </submittedName>
</protein>
<dbReference type="EMBL" id="FOFR01000010">
    <property type="protein sequence ID" value="SER33254.1"/>
    <property type="molecule type" value="Genomic_DNA"/>
</dbReference>
<evidence type="ECO:0000313" key="2">
    <source>
        <dbReference type="EMBL" id="SER33254.1"/>
    </source>
</evidence>
<keyword evidence="3" id="KW-1185">Reference proteome</keyword>
<dbReference type="Proteomes" id="UP000199352">
    <property type="component" value="Unassembled WGS sequence"/>
</dbReference>
<organism evidence="2 3">
    <name type="scientific">Lentzea xinjiangensis</name>
    <dbReference type="NCBI Taxonomy" id="402600"/>
    <lineage>
        <taxon>Bacteria</taxon>
        <taxon>Bacillati</taxon>
        <taxon>Actinomycetota</taxon>
        <taxon>Actinomycetes</taxon>
        <taxon>Pseudonocardiales</taxon>
        <taxon>Pseudonocardiaceae</taxon>
        <taxon>Lentzea</taxon>
    </lineage>
</organism>
<gene>
    <name evidence="2" type="ORF">SAMN05216188_110121</name>
</gene>
<feature type="region of interest" description="Disordered" evidence="1">
    <location>
        <begin position="202"/>
        <end position="234"/>
    </location>
</feature>
<dbReference type="AlphaFoldDB" id="A0A1H9NBC8"/>
<feature type="compositionally biased region" description="Basic and acidic residues" evidence="1">
    <location>
        <begin position="217"/>
        <end position="231"/>
    </location>
</feature>
<reference evidence="3" key="1">
    <citation type="submission" date="2016-10" db="EMBL/GenBank/DDBJ databases">
        <authorList>
            <person name="Varghese N."/>
            <person name="Submissions S."/>
        </authorList>
    </citation>
    <scope>NUCLEOTIDE SEQUENCE [LARGE SCALE GENOMIC DNA]</scope>
    <source>
        <strain evidence="3">CGMCC 4.3525</strain>
    </source>
</reference>
<feature type="region of interest" description="Disordered" evidence="1">
    <location>
        <begin position="17"/>
        <end position="95"/>
    </location>
</feature>